<keyword evidence="3" id="KW-0862">Zinc</keyword>
<dbReference type="Pfam" id="PF21362">
    <property type="entry name" value="Sina_RING"/>
    <property type="match status" value="1"/>
</dbReference>
<evidence type="ECO:0000259" key="5">
    <source>
        <dbReference type="Pfam" id="PF21362"/>
    </source>
</evidence>
<proteinExistence type="predicted"/>
<feature type="region of interest" description="Disordered" evidence="4">
    <location>
        <begin position="1"/>
        <end position="70"/>
    </location>
</feature>
<dbReference type="InterPro" id="IPR049548">
    <property type="entry name" value="Sina-like_RING"/>
</dbReference>
<evidence type="ECO:0000256" key="2">
    <source>
        <dbReference type="ARBA" id="ARBA00022771"/>
    </source>
</evidence>
<feature type="domain" description="E3 ubiquitin-protein ligase Sina-like RING finger" evidence="5">
    <location>
        <begin position="117"/>
        <end position="151"/>
    </location>
</feature>
<dbReference type="PANTHER" id="PTHR10315:SF83">
    <property type="entry name" value="RING-TYPE E3 UBIQUITIN TRANSFERASE"/>
    <property type="match status" value="1"/>
</dbReference>
<gene>
    <name evidence="6" type="ORF">U9M48_010019</name>
</gene>
<keyword evidence="7" id="KW-1185">Reference proteome</keyword>
<evidence type="ECO:0000256" key="1">
    <source>
        <dbReference type="ARBA" id="ARBA00022723"/>
    </source>
</evidence>
<dbReference type="GO" id="GO:0005737">
    <property type="term" value="C:cytoplasm"/>
    <property type="evidence" value="ECO:0007669"/>
    <property type="project" value="TreeGrafter"/>
</dbReference>
<dbReference type="Proteomes" id="UP001341281">
    <property type="component" value="Chromosome 02"/>
</dbReference>
<accession>A0AAQ3WG30</accession>
<sequence length="217" mass="23950">MREVVPAPACPLKERAKAQGPRPERAHSPATARSGSFQRPLKLSDQRSAAARCGARSRSTDRGDADEAATTQTQQCIKQYPLVCASDIKQASILQVMEPKWGTKVEGVRMAMRALECPMCYDPLVPPIYQCGVGHLICNSCRVSLKKCLLCPRTAFERCFGMEHVVESIEVPCGFAKYGCTKKMAYFAPLWQRSTPQFRGANLRTAAKEEKAESIHG</sequence>
<feature type="compositionally biased region" description="Low complexity" evidence="4">
    <location>
        <begin position="47"/>
        <end position="57"/>
    </location>
</feature>
<dbReference type="GO" id="GO:0061630">
    <property type="term" value="F:ubiquitin protein ligase activity"/>
    <property type="evidence" value="ECO:0007669"/>
    <property type="project" value="TreeGrafter"/>
</dbReference>
<reference evidence="6 7" key="1">
    <citation type="submission" date="2024-02" db="EMBL/GenBank/DDBJ databases">
        <title>High-quality chromosome-scale genome assembly of Pensacola bahiagrass (Paspalum notatum Flugge var. saurae).</title>
        <authorList>
            <person name="Vega J.M."/>
            <person name="Podio M."/>
            <person name="Orjuela J."/>
            <person name="Siena L.A."/>
            <person name="Pessino S.C."/>
            <person name="Combes M.C."/>
            <person name="Mariac C."/>
            <person name="Albertini E."/>
            <person name="Pupilli F."/>
            <person name="Ortiz J.P.A."/>
            <person name="Leblanc O."/>
        </authorList>
    </citation>
    <scope>NUCLEOTIDE SEQUENCE [LARGE SCALE GENOMIC DNA]</scope>
    <source>
        <strain evidence="6">R1</strain>
        <tissue evidence="6">Leaf</tissue>
    </source>
</reference>
<evidence type="ECO:0000313" key="6">
    <source>
        <dbReference type="EMBL" id="WVZ59938.1"/>
    </source>
</evidence>
<keyword evidence="2" id="KW-0863">Zinc-finger</keyword>
<dbReference type="AlphaFoldDB" id="A0AAQ3WG30"/>
<dbReference type="PANTHER" id="PTHR10315">
    <property type="entry name" value="E3 UBIQUITIN PROTEIN LIGASE SIAH"/>
    <property type="match status" value="1"/>
</dbReference>
<name>A0AAQ3WG30_PASNO</name>
<dbReference type="EMBL" id="CP144746">
    <property type="protein sequence ID" value="WVZ59938.1"/>
    <property type="molecule type" value="Genomic_DNA"/>
</dbReference>
<feature type="compositionally biased region" description="Basic and acidic residues" evidence="4">
    <location>
        <begin position="12"/>
        <end position="27"/>
    </location>
</feature>
<dbReference type="InterPro" id="IPR052088">
    <property type="entry name" value="E3_ubiquitin-ligase_SINA"/>
</dbReference>
<evidence type="ECO:0000313" key="7">
    <source>
        <dbReference type="Proteomes" id="UP001341281"/>
    </source>
</evidence>
<evidence type="ECO:0000256" key="4">
    <source>
        <dbReference type="SAM" id="MobiDB-lite"/>
    </source>
</evidence>
<protein>
    <recommendedName>
        <fullName evidence="5">E3 ubiquitin-protein ligase Sina-like RING finger domain-containing protein</fullName>
    </recommendedName>
</protein>
<dbReference type="GO" id="GO:0008270">
    <property type="term" value="F:zinc ion binding"/>
    <property type="evidence" value="ECO:0007669"/>
    <property type="project" value="UniProtKB-KW"/>
</dbReference>
<keyword evidence="1" id="KW-0479">Metal-binding</keyword>
<organism evidence="6 7">
    <name type="scientific">Paspalum notatum var. saurae</name>
    <dbReference type="NCBI Taxonomy" id="547442"/>
    <lineage>
        <taxon>Eukaryota</taxon>
        <taxon>Viridiplantae</taxon>
        <taxon>Streptophyta</taxon>
        <taxon>Embryophyta</taxon>
        <taxon>Tracheophyta</taxon>
        <taxon>Spermatophyta</taxon>
        <taxon>Magnoliopsida</taxon>
        <taxon>Liliopsida</taxon>
        <taxon>Poales</taxon>
        <taxon>Poaceae</taxon>
        <taxon>PACMAD clade</taxon>
        <taxon>Panicoideae</taxon>
        <taxon>Andropogonodae</taxon>
        <taxon>Paspaleae</taxon>
        <taxon>Paspalinae</taxon>
        <taxon>Paspalum</taxon>
    </lineage>
</organism>
<evidence type="ECO:0000256" key="3">
    <source>
        <dbReference type="ARBA" id="ARBA00022833"/>
    </source>
</evidence>